<dbReference type="AlphaFoldDB" id="A0A1H7CU68"/>
<evidence type="ECO:0000313" key="2">
    <source>
        <dbReference type="Proteomes" id="UP000242930"/>
    </source>
</evidence>
<dbReference type="InterPro" id="IPR036663">
    <property type="entry name" value="Fumarylacetoacetase_C_sf"/>
</dbReference>
<dbReference type="STRING" id="915471.SAMN05216201_1423"/>
<evidence type="ECO:0000313" key="1">
    <source>
        <dbReference type="EMBL" id="SEJ93263.1"/>
    </source>
</evidence>
<feature type="non-terminal residue" evidence="1">
    <location>
        <position position="64"/>
    </location>
</feature>
<sequence>MNQELIQQLGDELYQAMQSRETVAPLTSRFDLTIDDAYQISLRMLERRLAAGERIIGKKIGLTS</sequence>
<reference evidence="2" key="1">
    <citation type="submission" date="2016-10" db="EMBL/GenBank/DDBJ databases">
        <authorList>
            <person name="Varghese N."/>
            <person name="Submissions S."/>
        </authorList>
    </citation>
    <scope>NUCLEOTIDE SEQUENCE [LARGE SCALE GENOMIC DNA]</scope>
    <source>
        <strain evidence="2">LMG 25967</strain>
    </source>
</reference>
<keyword evidence="2" id="KW-1185">Reference proteome</keyword>
<dbReference type="Gene3D" id="3.90.850.10">
    <property type="entry name" value="Fumarylacetoacetase-like, C-terminal domain"/>
    <property type="match status" value="1"/>
</dbReference>
<protein>
    <submittedName>
        <fullName evidence="1">2-oxopent-4-enoate/cis-2-oxohex-4-enoate hydratase</fullName>
    </submittedName>
</protein>
<dbReference type="SUPFAM" id="SSF56529">
    <property type="entry name" value="FAH"/>
    <property type="match status" value="1"/>
</dbReference>
<dbReference type="Proteomes" id="UP000242930">
    <property type="component" value="Unassembled WGS sequence"/>
</dbReference>
<organism evidence="1 2">
    <name type="scientific">Pseudomonas linyingensis</name>
    <dbReference type="NCBI Taxonomy" id="915471"/>
    <lineage>
        <taxon>Bacteria</taxon>
        <taxon>Pseudomonadati</taxon>
        <taxon>Pseudomonadota</taxon>
        <taxon>Gammaproteobacteria</taxon>
        <taxon>Pseudomonadales</taxon>
        <taxon>Pseudomonadaceae</taxon>
        <taxon>Pseudomonas</taxon>
    </lineage>
</organism>
<dbReference type="EMBL" id="FNZE01000042">
    <property type="protein sequence ID" value="SEJ93263.1"/>
    <property type="molecule type" value="Genomic_DNA"/>
</dbReference>
<name>A0A1H7CU68_9PSED</name>
<accession>A0A1H7CU68</accession>
<proteinExistence type="predicted"/>
<gene>
    <name evidence="1" type="ORF">SAMN05216201_1423</name>
</gene>
<dbReference type="GO" id="GO:0003824">
    <property type="term" value="F:catalytic activity"/>
    <property type="evidence" value="ECO:0007669"/>
    <property type="project" value="InterPro"/>
</dbReference>